<protein>
    <submittedName>
        <fullName evidence="1">Uncharacterized protein</fullName>
    </submittedName>
</protein>
<evidence type="ECO:0000313" key="1">
    <source>
        <dbReference type="EMBL" id="CAJ1933761.1"/>
    </source>
</evidence>
<organism evidence="1 2">
    <name type="scientific">Sphenostylis stenocarpa</name>
    <dbReference type="NCBI Taxonomy" id="92480"/>
    <lineage>
        <taxon>Eukaryota</taxon>
        <taxon>Viridiplantae</taxon>
        <taxon>Streptophyta</taxon>
        <taxon>Embryophyta</taxon>
        <taxon>Tracheophyta</taxon>
        <taxon>Spermatophyta</taxon>
        <taxon>Magnoliopsida</taxon>
        <taxon>eudicotyledons</taxon>
        <taxon>Gunneridae</taxon>
        <taxon>Pentapetalae</taxon>
        <taxon>rosids</taxon>
        <taxon>fabids</taxon>
        <taxon>Fabales</taxon>
        <taxon>Fabaceae</taxon>
        <taxon>Papilionoideae</taxon>
        <taxon>50 kb inversion clade</taxon>
        <taxon>NPAAA clade</taxon>
        <taxon>indigoferoid/millettioid clade</taxon>
        <taxon>Phaseoleae</taxon>
        <taxon>Sphenostylis</taxon>
    </lineage>
</organism>
<keyword evidence="2" id="KW-1185">Reference proteome</keyword>
<evidence type="ECO:0000313" key="2">
    <source>
        <dbReference type="Proteomes" id="UP001189624"/>
    </source>
</evidence>
<dbReference type="Proteomes" id="UP001189624">
    <property type="component" value="Chromosome 2"/>
</dbReference>
<dbReference type="AlphaFoldDB" id="A0AA86SAW4"/>
<proteinExistence type="predicted"/>
<sequence>MAYDRSKNFIANESLEMVQHLNRDDSISQVLRWLHSTAACKQHARRTMVREQQHHGCLNSLNSRTSNLHCTCTISYDYGQLTSVYRH</sequence>
<dbReference type="Gramene" id="rna-AYBTSS11_LOCUS6538">
    <property type="protein sequence ID" value="CAJ1933761.1"/>
    <property type="gene ID" value="gene-AYBTSS11_LOCUS6538"/>
</dbReference>
<dbReference type="EMBL" id="OY731399">
    <property type="protein sequence ID" value="CAJ1933761.1"/>
    <property type="molecule type" value="Genomic_DNA"/>
</dbReference>
<gene>
    <name evidence="1" type="ORF">AYBTSS11_LOCUS6538</name>
</gene>
<name>A0AA86SAW4_9FABA</name>
<accession>A0AA86SAW4</accession>
<reference evidence="1" key="1">
    <citation type="submission" date="2023-10" db="EMBL/GenBank/DDBJ databases">
        <authorList>
            <person name="Domelevo Entfellner J.-B."/>
        </authorList>
    </citation>
    <scope>NUCLEOTIDE SEQUENCE</scope>
</reference>